<evidence type="ECO:0000256" key="4">
    <source>
        <dbReference type="RuleBase" id="RU004003"/>
    </source>
</evidence>
<gene>
    <name evidence="8" type="ORF">GCM10007384_30760</name>
</gene>
<sequence length="637" mass="72065">MKKFLLYIIFVFTIQLSFGQQDIQKIEQRLNEYAEKKPALNETIQIDVSGLTLYDFLTSVAIEHKLNISVDTDLNQIVSSSFFDVPVKDVFLFVTKKYNLNIEFINNIIVFKKQQKPVEIPKKKVEKEIVVTYNNQNDFLSVKLKNDSLPRVSQKITDISGKNIVLSPEVKKVNVSAYILNRPFDQVIEMMAKSNQLLVTKDENGFYYIEKDAEILDPNINSNSRRTKSRKNNKQSNSYGSSVEIIVQPNGFLSINAYDASVTDLIIEAAEKLNVNYFMYQKPAQIQTTLVVKDITFDDLLDHVFKGTISTYKKTEDYYLIGNQDAEGLRSTELIQLENRTIETVLETLPQKLTENIELKDFIELNGFIASGSSPRIRELKEYIKQIDKVVPMILIEVLIVQYKKGHDIQTGIQAGIDKKKRVTSGVLFPTGDVTVNSTSVNSLIDAFNGFGIFKLGKVAEDFYLNLKALENNSIIRLQSTPKISTLSGHEAKISIGETNYYFEQNNRLINNGIGNDILQSGQWKATDANLSVSIKPHVSKDEQITLTVAVEKSSFLGRAGENAPPGKSTQQFESLVRVRNGEMILLGGLDELERENSGTGTPFLSRIPIIKWFFSSKIKRKSKSKLHVFIKPTVVY</sequence>
<reference evidence="8 9" key="1">
    <citation type="journal article" date="2014" name="Int. J. Syst. Evol. Microbiol.">
        <title>Complete genome sequence of Corynebacterium casei LMG S-19264T (=DSM 44701T), isolated from a smear-ripened cheese.</title>
        <authorList>
            <consortium name="US DOE Joint Genome Institute (JGI-PGF)"/>
            <person name="Walter F."/>
            <person name="Albersmeier A."/>
            <person name="Kalinowski J."/>
            <person name="Ruckert C."/>
        </authorList>
    </citation>
    <scope>NUCLEOTIDE SEQUENCE [LARGE SCALE GENOMIC DNA]</scope>
    <source>
        <strain evidence="8 9">KCTC 12285</strain>
    </source>
</reference>
<evidence type="ECO:0000256" key="5">
    <source>
        <dbReference type="SAM" id="Coils"/>
    </source>
</evidence>
<keyword evidence="3" id="KW-0472">Membrane</keyword>
<dbReference type="AlphaFoldDB" id="A0A918N4D8"/>
<protein>
    <recommendedName>
        <fullName evidence="7">Type II/III secretion system secretin-like domain-containing protein</fullName>
    </recommendedName>
</protein>
<dbReference type="RefSeq" id="WP_035087884.1">
    <property type="nucleotide sequence ID" value="NZ_BMWS01000023.1"/>
</dbReference>
<dbReference type="InterPro" id="IPR050810">
    <property type="entry name" value="Bact_Secretion_Sys_Channel"/>
</dbReference>
<dbReference type="GO" id="GO:0016020">
    <property type="term" value="C:membrane"/>
    <property type="evidence" value="ECO:0007669"/>
    <property type="project" value="UniProtKB-SubCell"/>
</dbReference>
<dbReference type="EMBL" id="BMWS01000023">
    <property type="protein sequence ID" value="GGX27271.1"/>
    <property type="molecule type" value="Genomic_DNA"/>
</dbReference>
<organism evidence="8 9">
    <name type="scientific">Aquimarina muelleri</name>
    <dbReference type="NCBI Taxonomy" id="279356"/>
    <lineage>
        <taxon>Bacteria</taxon>
        <taxon>Pseudomonadati</taxon>
        <taxon>Bacteroidota</taxon>
        <taxon>Flavobacteriia</taxon>
        <taxon>Flavobacteriales</taxon>
        <taxon>Flavobacteriaceae</taxon>
        <taxon>Aquimarina</taxon>
    </lineage>
</organism>
<proteinExistence type="inferred from homology"/>
<evidence type="ECO:0000256" key="3">
    <source>
        <dbReference type="ARBA" id="ARBA00023136"/>
    </source>
</evidence>
<name>A0A918N4D8_9FLAO</name>
<feature type="coiled-coil region" evidence="5">
    <location>
        <begin position="16"/>
        <end position="43"/>
    </location>
</feature>
<evidence type="ECO:0000256" key="6">
    <source>
        <dbReference type="SAM" id="MobiDB-lite"/>
    </source>
</evidence>
<evidence type="ECO:0000256" key="1">
    <source>
        <dbReference type="ARBA" id="ARBA00004370"/>
    </source>
</evidence>
<dbReference type="Proteomes" id="UP000601108">
    <property type="component" value="Unassembled WGS sequence"/>
</dbReference>
<comment type="caution">
    <text evidence="8">The sequence shown here is derived from an EMBL/GenBank/DDBJ whole genome shotgun (WGS) entry which is preliminary data.</text>
</comment>
<feature type="region of interest" description="Disordered" evidence="6">
    <location>
        <begin position="219"/>
        <end position="239"/>
    </location>
</feature>
<keyword evidence="5" id="KW-0175">Coiled coil</keyword>
<dbReference type="Pfam" id="PF00263">
    <property type="entry name" value="Secretin"/>
    <property type="match status" value="1"/>
</dbReference>
<dbReference type="PRINTS" id="PR00811">
    <property type="entry name" value="BCTERIALGSPD"/>
</dbReference>
<dbReference type="GO" id="GO:0009306">
    <property type="term" value="P:protein secretion"/>
    <property type="evidence" value="ECO:0007669"/>
    <property type="project" value="InterPro"/>
</dbReference>
<dbReference type="InterPro" id="IPR004846">
    <property type="entry name" value="T2SS/T3SS_dom"/>
</dbReference>
<dbReference type="GO" id="GO:0015627">
    <property type="term" value="C:type II protein secretion system complex"/>
    <property type="evidence" value="ECO:0007669"/>
    <property type="project" value="TreeGrafter"/>
</dbReference>
<evidence type="ECO:0000259" key="7">
    <source>
        <dbReference type="Pfam" id="PF00263"/>
    </source>
</evidence>
<comment type="subcellular location">
    <subcellularLocation>
        <location evidence="1">Membrane</location>
    </subcellularLocation>
</comment>
<dbReference type="InterPro" id="IPR001775">
    <property type="entry name" value="GspD/PilQ"/>
</dbReference>
<keyword evidence="9" id="KW-1185">Reference proteome</keyword>
<dbReference type="Gene3D" id="3.30.1370.130">
    <property type="match status" value="1"/>
</dbReference>
<dbReference type="PANTHER" id="PTHR30332:SF24">
    <property type="entry name" value="SECRETIN GSPD-RELATED"/>
    <property type="match status" value="1"/>
</dbReference>
<dbReference type="PANTHER" id="PTHR30332">
    <property type="entry name" value="PROBABLE GENERAL SECRETION PATHWAY PROTEIN D"/>
    <property type="match status" value="1"/>
</dbReference>
<comment type="similarity">
    <text evidence="4">Belongs to the bacterial secretin family.</text>
</comment>
<accession>A0A918N4D8</accession>
<evidence type="ECO:0000313" key="8">
    <source>
        <dbReference type="EMBL" id="GGX27271.1"/>
    </source>
</evidence>
<keyword evidence="2" id="KW-0732">Signal</keyword>
<feature type="domain" description="Type II/III secretion system secretin-like" evidence="7">
    <location>
        <begin position="469"/>
        <end position="636"/>
    </location>
</feature>
<evidence type="ECO:0000256" key="2">
    <source>
        <dbReference type="ARBA" id="ARBA00022729"/>
    </source>
</evidence>
<evidence type="ECO:0000313" key="9">
    <source>
        <dbReference type="Proteomes" id="UP000601108"/>
    </source>
</evidence>